<comment type="caution">
    <text evidence="3">The sequence shown here is derived from an EMBL/GenBank/DDBJ whole genome shotgun (WGS) entry which is preliminary data.</text>
</comment>
<accession>A0A1C0A8D1</accession>
<dbReference type="RefSeq" id="WP_068718403.1">
    <property type="nucleotide sequence ID" value="NZ_LWDV01000009.1"/>
</dbReference>
<dbReference type="InterPro" id="IPR038165">
    <property type="entry name" value="FlgT_C_sf"/>
</dbReference>
<sequence length="544" mass="63384">MKRIITLLSLFLVIITNSTYADSSIIEELDGLSKTLFKDIEFLEGHVVDVKEDQIYINLGDKENLFIGQRFKVVREGELLKDPITQMILGKLEREIGELEVSQVKEGFSIAKASRVDSKVRIERGDKIVLKDRLKRTGFILFNSSEGFDLLSERIQNYFNDYLDSDDRFEVVGSKRIDKVLERIGIKENIDPGQITFLMGELNLDLLLLVDISEGKNSIFVYSQLYSRKNKNPNKEEIITLPKDDKLLQYYKSKERIEEFSLLYKSDLLEIISQSIAVGNIDDDKDVEIILNTKDSLKVFNYKDEELVESNLVDTYQLTEYDDYELLVGDNDQDGVAELFAENFNYLFKFNWTKKGYKAKAFENLYRNRPKGLVKLKEKDYLITRDYRNQLRFNLWEEGSYKTDFKLDIKANEGYRVAIGNIDDDKEVEMIVTAYDGKGKNRMKVYDLDGNFEYTFPGKYGANIGIFRDKKEILFHTTIAKENQLLSFMWDGEEYGSKWKSESFAGEIKDFVIDDINNDGKEELLVLVSEENQSRIYIYQRNLE</sequence>
<name>A0A1C0A8D1_9FIRM</name>
<evidence type="ECO:0000313" key="3">
    <source>
        <dbReference type="EMBL" id="OCL26506.1"/>
    </source>
</evidence>
<dbReference type="InterPro" id="IPR028994">
    <property type="entry name" value="Integrin_alpha_N"/>
</dbReference>
<dbReference type="Gene3D" id="2.130.10.130">
    <property type="entry name" value="Integrin alpha, N-terminal"/>
    <property type="match status" value="1"/>
</dbReference>
<organism evidence="3 4">
    <name type="scientific">Orenia metallireducens</name>
    <dbReference type="NCBI Taxonomy" id="1413210"/>
    <lineage>
        <taxon>Bacteria</taxon>
        <taxon>Bacillati</taxon>
        <taxon>Bacillota</taxon>
        <taxon>Clostridia</taxon>
        <taxon>Halanaerobiales</taxon>
        <taxon>Halobacteroidaceae</taxon>
        <taxon>Orenia</taxon>
    </lineage>
</organism>
<dbReference type="AlphaFoldDB" id="A0A1C0A8D1"/>
<dbReference type="Gene3D" id="2.40.10.410">
    <property type="entry name" value="FlgT, C-terminal domain"/>
    <property type="match status" value="1"/>
</dbReference>
<dbReference type="InterPro" id="IPR032388">
    <property type="entry name" value="FlgT_C"/>
</dbReference>
<evidence type="ECO:0000259" key="2">
    <source>
        <dbReference type="Pfam" id="PF16538"/>
    </source>
</evidence>
<feature type="domain" description="Flagellar assembly protein T C-terminal" evidence="2">
    <location>
        <begin position="53"/>
        <end position="127"/>
    </location>
</feature>
<feature type="signal peptide" evidence="1">
    <location>
        <begin position="1"/>
        <end position="21"/>
    </location>
</feature>
<proteinExistence type="predicted"/>
<reference evidence="3 4" key="2">
    <citation type="submission" date="2016-08" db="EMBL/GenBank/DDBJ databases">
        <title>Orenia metallireducens sp. nov. strain Z6, a Novel Metal-reducing Firmicute from the Deep Subsurface.</title>
        <authorList>
            <person name="Maxim B.I."/>
            <person name="Kenneth K."/>
            <person name="Flynn T.M."/>
            <person name="Oloughlin E.J."/>
            <person name="Locke R.A."/>
            <person name="Weber J.R."/>
            <person name="Egan S.M."/>
            <person name="Mackie R.I."/>
            <person name="Cann I.K."/>
        </authorList>
    </citation>
    <scope>NUCLEOTIDE SEQUENCE [LARGE SCALE GENOMIC DNA]</scope>
    <source>
        <strain evidence="3 4">Z6</strain>
    </source>
</reference>
<evidence type="ECO:0000256" key="1">
    <source>
        <dbReference type="SAM" id="SignalP"/>
    </source>
</evidence>
<feature type="chain" id="PRO_5038375417" description="Flagellar assembly protein T C-terminal domain-containing protein" evidence="1">
    <location>
        <begin position="22"/>
        <end position="544"/>
    </location>
</feature>
<protein>
    <recommendedName>
        <fullName evidence="2">Flagellar assembly protein T C-terminal domain-containing protein</fullName>
    </recommendedName>
</protein>
<dbReference type="Pfam" id="PF16538">
    <property type="entry name" value="FlgT_C"/>
    <property type="match status" value="1"/>
</dbReference>
<keyword evidence="4" id="KW-1185">Reference proteome</keyword>
<keyword evidence="1" id="KW-0732">Signal</keyword>
<dbReference type="EMBL" id="LWDV01000009">
    <property type="protein sequence ID" value="OCL26506.1"/>
    <property type="molecule type" value="Genomic_DNA"/>
</dbReference>
<dbReference type="SUPFAM" id="SSF69318">
    <property type="entry name" value="Integrin alpha N-terminal domain"/>
    <property type="match status" value="1"/>
</dbReference>
<evidence type="ECO:0000313" key="4">
    <source>
        <dbReference type="Proteomes" id="UP000093514"/>
    </source>
</evidence>
<gene>
    <name evidence="3" type="ORF">U472_10950</name>
</gene>
<dbReference type="Proteomes" id="UP000093514">
    <property type="component" value="Unassembled WGS sequence"/>
</dbReference>
<reference evidence="4" key="1">
    <citation type="submission" date="2016-07" db="EMBL/GenBank/DDBJ databases">
        <authorList>
            <person name="Florea S."/>
            <person name="Webb J.S."/>
            <person name="Jaromczyk J."/>
            <person name="Schardl C.L."/>
        </authorList>
    </citation>
    <scope>NUCLEOTIDE SEQUENCE [LARGE SCALE GENOMIC DNA]</scope>
    <source>
        <strain evidence="4">Z6</strain>
    </source>
</reference>